<dbReference type="Proteomes" id="UP000269157">
    <property type="component" value="Unassembled WGS sequence"/>
</dbReference>
<keyword evidence="2" id="KW-0812">Transmembrane</keyword>
<evidence type="ECO:0008006" key="5">
    <source>
        <dbReference type="Google" id="ProtNLM"/>
    </source>
</evidence>
<feature type="transmembrane region" description="Helical" evidence="2">
    <location>
        <begin position="498"/>
        <end position="519"/>
    </location>
</feature>
<sequence>MNSLDAFAPFSLAEQKLIDDAADPERTSVGDGELPKTDDPDRAIRGELIRHLLLRFDALHDKGIRLRGAWISGALDLQGCDCERDISLSHCHLSTPVNLVNARLRGLHLSGCSLTGLSADNTSFSGSVYIRAGTRVTGEISMAGARISGDLQICDATIESPRQDAIFAPSLRVEGSVFLGNYPYSESVTELHTTGLLFFSSARVDHDFFLTNTSISLPQDPIAIAPVFDPTEEHGRDMALSLARAKISGILYLADNHIARGIVNFAGAEVARFRDEPVGPGAAYPVRLDGFRYGDFSRHAETNIAARLDWLARKPADMPFTSQPYEQLASVLQSLGHRNDARSVLMRKERLLRAENRKLMAQRNVSTARRGVSRFADDFLRWSIGYGYRPGRAVVIAIVLTVALGFFFESTWRAGDMTPNAAPILVSKDWVDATRTHPDNPAVFWSSPGQGGQDWETFNAFAYAADVVVPLVNFGQESAWAPSTSRSPLGKIAWWVRWFAKSIGWIVTALGAAAITGVIRKD</sequence>
<feature type="region of interest" description="Disordered" evidence="1">
    <location>
        <begin position="21"/>
        <end position="40"/>
    </location>
</feature>
<evidence type="ECO:0000256" key="1">
    <source>
        <dbReference type="SAM" id="MobiDB-lite"/>
    </source>
</evidence>
<accession>A0A497W738</accession>
<dbReference type="Gene3D" id="2.160.20.80">
    <property type="entry name" value="E3 ubiquitin-protein ligase SopA"/>
    <property type="match status" value="1"/>
</dbReference>
<dbReference type="EMBL" id="RCCE01000003">
    <property type="protein sequence ID" value="RLJ52010.1"/>
    <property type="molecule type" value="Genomic_DNA"/>
</dbReference>
<dbReference type="SUPFAM" id="SSF141571">
    <property type="entry name" value="Pentapeptide repeat-like"/>
    <property type="match status" value="1"/>
</dbReference>
<keyword evidence="4" id="KW-1185">Reference proteome</keyword>
<proteinExistence type="predicted"/>
<dbReference type="RefSeq" id="WP_121024150.1">
    <property type="nucleotide sequence ID" value="NZ_RCCE01000003.1"/>
</dbReference>
<dbReference type="OrthoDB" id="6865449at2"/>
<protein>
    <recommendedName>
        <fullName evidence="5">Pentapeptide repeat protein</fullName>
    </recommendedName>
</protein>
<feature type="transmembrane region" description="Helical" evidence="2">
    <location>
        <begin position="391"/>
        <end position="408"/>
    </location>
</feature>
<comment type="caution">
    <text evidence="3">The sequence shown here is derived from an EMBL/GenBank/DDBJ whole genome shotgun (WGS) entry which is preliminary data.</text>
</comment>
<name>A0A497W738_9RHOB</name>
<keyword evidence="2" id="KW-0472">Membrane</keyword>
<reference evidence="3 4" key="1">
    <citation type="submission" date="2018-10" db="EMBL/GenBank/DDBJ databases">
        <title>Genomic Encyclopedia of Archaeal and Bacterial Type Strains, Phase II (KMG-II): from individual species to whole genera.</title>
        <authorList>
            <person name="Goeker M."/>
        </authorList>
    </citation>
    <scope>NUCLEOTIDE SEQUENCE [LARGE SCALE GENOMIC DNA]</scope>
    <source>
        <strain evidence="3 4">DSM 29466</strain>
    </source>
</reference>
<evidence type="ECO:0000256" key="2">
    <source>
        <dbReference type="SAM" id="Phobius"/>
    </source>
</evidence>
<keyword evidence="2" id="KW-1133">Transmembrane helix</keyword>
<organism evidence="3 4">
    <name type="scientific">Litoreibacter meonggei</name>
    <dbReference type="NCBI Taxonomy" id="1049199"/>
    <lineage>
        <taxon>Bacteria</taxon>
        <taxon>Pseudomonadati</taxon>
        <taxon>Pseudomonadota</taxon>
        <taxon>Alphaproteobacteria</taxon>
        <taxon>Rhodobacterales</taxon>
        <taxon>Roseobacteraceae</taxon>
        <taxon>Litoreibacter</taxon>
    </lineage>
</organism>
<evidence type="ECO:0000313" key="3">
    <source>
        <dbReference type="EMBL" id="RLJ52010.1"/>
    </source>
</evidence>
<gene>
    <name evidence="3" type="ORF">BCF46_2238</name>
</gene>
<evidence type="ECO:0000313" key="4">
    <source>
        <dbReference type="Proteomes" id="UP000269157"/>
    </source>
</evidence>
<dbReference type="AlphaFoldDB" id="A0A497W738"/>